<protein>
    <submittedName>
        <fullName evidence="2">Uncharacterized protein</fullName>
    </submittedName>
</protein>
<evidence type="ECO:0000313" key="2">
    <source>
        <dbReference type="EMBL" id="GBP17443.1"/>
    </source>
</evidence>
<accession>A0A4C1TTU5</accession>
<keyword evidence="3" id="KW-1185">Reference proteome</keyword>
<dbReference type="OrthoDB" id="6257037at2759"/>
<reference evidence="2 3" key="1">
    <citation type="journal article" date="2019" name="Commun. Biol.">
        <title>The bagworm genome reveals a unique fibroin gene that provides high tensile strength.</title>
        <authorList>
            <person name="Kono N."/>
            <person name="Nakamura H."/>
            <person name="Ohtoshi R."/>
            <person name="Tomita M."/>
            <person name="Numata K."/>
            <person name="Arakawa K."/>
        </authorList>
    </citation>
    <scope>NUCLEOTIDE SEQUENCE [LARGE SCALE GENOMIC DNA]</scope>
</reference>
<organism evidence="2 3">
    <name type="scientific">Eumeta variegata</name>
    <name type="common">Bagworm moth</name>
    <name type="synonym">Eumeta japonica</name>
    <dbReference type="NCBI Taxonomy" id="151549"/>
    <lineage>
        <taxon>Eukaryota</taxon>
        <taxon>Metazoa</taxon>
        <taxon>Ecdysozoa</taxon>
        <taxon>Arthropoda</taxon>
        <taxon>Hexapoda</taxon>
        <taxon>Insecta</taxon>
        <taxon>Pterygota</taxon>
        <taxon>Neoptera</taxon>
        <taxon>Endopterygota</taxon>
        <taxon>Lepidoptera</taxon>
        <taxon>Glossata</taxon>
        <taxon>Ditrysia</taxon>
        <taxon>Tineoidea</taxon>
        <taxon>Psychidae</taxon>
        <taxon>Oiketicinae</taxon>
        <taxon>Eumeta</taxon>
    </lineage>
</organism>
<proteinExistence type="predicted"/>
<dbReference type="EMBL" id="BGZK01006299">
    <property type="protein sequence ID" value="GBP17443.1"/>
    <property type="molecule type" value="Genomic_DNA"/>
</dbReference>
<sequence>MVPKWFYLPSHGNFKRKIAADEASTSSPVHTCVHGIREHGEKRLQAAADLTSGHITNNEMDKSEDEEDVSRAVIDTTADEEDSCSSMELCTRSL</sequence>
<dbReference type="AlphaFoldDB" id="A0A4C1TTU5"/>
<evidence type="ECO:0000313" key="3">
    <source>
        <dbReference type="Proteomes" id="UP000299102"/>
    </source>
</evidence>
<gene>
    <name evidence="2" type="ORF">EVAR_73877_1</name>
</gene>
<dbReference type="Proteomes" id="UP000299102">
    <property type="component" value="Unassembled WGS sequence"/>
</dbReference>
<feature type="region of interest" description="Disordered" evidence="1">
    <location>
        <begin position="50"/>
        <end position="71"/>
    </location>
</feature>
<evidence type="ECO:0000256" key="1">
    <source>
        <dbReference type="SAM" id="MobiDB-lite"/>
    </source>
</evidence>
<comment type="caution">
    <text evidence="2">The sequence shown here is derived from an EMBL/GenBank/DDBJ whole genome shotgun (WGS) entry which is preliminary data.</text>
</comment>
<name>A0A4C1TTU5_EUMVA</name>